<dbReference type="AlphaFoldDB" id="A0A0F9GBM3"/>
<sequence>MNTLEGLIWDHCKRLEARPRVNHQYRGGNAAP</sequence>
<name>A0A0F9GBM3_9ZZZZ</name>
<comment type="caution">
    <text evidence="1">The sequence shown here is derived from an EMBL/GenBank/DDBJ whole genome shotgun (WGS) entry which is preliminary data.</text>
</comment>
<gene>
    <name evidence="1" type="ORF">LCGC14_1847380</name>
</gene>
<dbReference type="EMBL" id="LAZR01018508">
    <property type="protein sequence ID" value="KKL96153.1"/>
    <property type="molecule type" value="Genomic_DNA"/>
</dbReference>
<reference evidence="1" key="1">
    <citation type="journal article" date="2015" name="Nature">
        <title>Complex archaea that bridge the gap between prokaryotes and eukaryotes.</title>
        <authorList>
            <person name="Spang A."/>
            <person name="Saw J.H."/>
            <person name="Jorgensen S.L."/>
            <person name="Zaremba-Niedzwiedzka K."/>
            <person name="Martijn J."/>
            <person name="Lind A.E."/>
            <person name="van Eijk R."/>
            <person name="Schleper C."/>
            <person name="Guy L."/>
            <person name="Ettema T.J."/>
        </authorList>
    </citation>
    <scope>NUCLEOTIDE SEQUENCE</scope>
</reference>
<proteinExistence type="predicted"/>
<accession>A0A0F9GBM3</accession>
<organism evidence="1">
    <name type="scientific">marine sediment metagenome</name>
    <dbReference type="NCBI Taxonomy" id="412755"/>
    <lineage>
        <taxon>unclassified sequences</taxon>
        <taxon>metagenomes</taxon>
        <taxon>ecological metagenomes</taxon>
    </lineage>
</organism>
<protein>
    <submittedName>
        <fullName evidence="1">Uncharacterized protein</fullName>
    </submittedName>
</protein>
<evidence type="ECO:0000313" key="1">
    <source>
        <dbReference type="EMBL" id="KKL96153.1"/>
    </source>
</evidence>